<keyword evidence="1" id="KW-0245">EGF-like domain</keyword>
<evidence type="ECO:0000313" key="11">
    <source>
        <dbReference type="Proteomes" id="UP000046392"/>
    </source>
</evidence>
<dbReference type="Gene3D" id="3.40.390.10">
    <property type="entry name" value="Collagenase (Catalytic Domain)"/>
    <property type="match status" value="1"/>
</dbReference>
<dbReference type="AlphaFoldDB" id="A0A0N5CH12"/>
<dbReference type="InterPro" id="IPR000859">
    <property type="entry name" value="CUB_dom"/>
</dbReference>
<evidence type="ECO:0000256" key="6">
    <source>
        <dbReference type="ARBA" id="ARBA00023049"/>
    </source>
</evidence>
<dbReference type="InterPro" id="IPR001506">
    <property type="entry name" value="Peptidase_M12A"/>
</dbReference>
<dbReference type="SUPFAM" id="SSF49854">
    <property type="entry name" value="Spermadhesin, CUB domain"/>
    <property type="match status" value="1"/>
</dbReference>
<dbReference type="GO" id="GO:0046872">
    <property type="term" value="F:metal ion binding"/>
    <property type="evidence" value="ECO:0007669"/>
    <property type="project" value="UniProtKB-KW"/>
</dbReference>
<evidence type="ECO:0000256" key="2">
    <source>
        <dbReference type="ARBA" id="ARBA00022670"/>
    </source>
</evidence>
<keyword evidence="8" id="KW-0732">Signal</keyword>
<dbReference type="Gene3D" id="2.60.120.290">
    <property type="entry name" value="Spermadhesin, CUB domain"/>
    <property type="match status" value="1"/>
</dbReference>
<keyword evidence="11" id="KW-1185">Reference proteome</keyword>
<feature type="signal peptide" evidence="8">
    <location>
        <begin position="1"/>
        <end position="16"/>
    </location>
</feature>
<proteinExistence type="predicted"/>
<sequence length="381" mass="45136">MKITLIIPLLFSLCLTGSLVKKKVFKNYKKILPLKKPPPYLEKSGYVSISYPKKYEDNILKIFHNISTFTCLQYKVEKNRINGKIGINFYFTKKVNKVKRSYKLNKPTNVYLKNYVYKNMTKLSFYVGLALELIPEVARRDRRKYVSINFMNIKDSFKKYYMRTKYNYAYRQNEEFDIESAMLNTPYLGSINKTPTYKIKAHKNCLKTYNSSKLFTFSNFRRIYDLYCREKCDLTDNCENGSFPNPTCTHCICPLHFVGKKCEKLKPSEGYCGVQEQFWVIKKVNFLSNDNIEGECYYSFKTKEEKRIKIRIKYLILLNSNSTMDDPYMEIFYGRNKSKPDLTICNSVTNLNITSLSNEVYIYFHIPTVPNKLYLEFHEID</sequence>
<evidence type="ECO:0000256" key="4">
    <source>
        <dbReference type="ARBA" id="ARBA00022801"/>
    </source>
</evidence>
<evidence type="ECO:0000256" key="3">
    <source>
        <dbReference type="ARBA" id="ARBA00022723"/>
    </source>
</evidence>
<dbReference type="Pfam" id="PF00431">
    <property type="entry name" value="CUB"/>
    <property type="match status" value="1"/>
</dbReference>
<dbReference type="Pfam" id="PF01400">
    <property type="entry name" value="Astacin"/>
    <property type="match status" value="1"/>
</dbReference>
<evidence type="ECO:0000256" key="8">
    <source>
        <dbReference type="SAM" id="SignalP"/>
    </source>
</evidence>
<keyword evidence="3" id="KW-0479">Metal-binding</keyword>
<dbReference type="Proteomes" id="UP000046392">
    <property type="component" value="Unplaced"/>
</dbReference>
<name>A0A0N5CH12_STREA</name>
<protein>
    <submittedName>
        <fullName evidence="12">Metalloendopeptidase</fullName>
    </submittedName>
</protein>
<dbReference type="GO" id="GO:0004222">
    <property type="term" value="F:metalloendopeptidase activity"/>
    <property type="evidence" value="ECO:0007669"/>
    <property type="project" value="InterPro"/>
</dbReference>
<keyword evidence="5" id="KW-0862">Zinc</keyword>
<reference evidence="12" key="1">
    <citation type="submission" date="2017-02" db="UniProtKB">
        <authorList>
            <consortium name="WormBaseParasite"/>
        </authorList>
    </citation>
    <scope>IDENTIFICATION</scope>
</reference>
<organism evidence="11 12">
    <name type="scientific">Strongyloides papillosus</name>
    <name type="common">Intestinal threadworm</name>
    <dbReference type="NCBI Taxonomy" id="174720"/>
    <lineage>
        <taxon>Eukaryota</taxon>
        <taxon>Metazoa</taxon>
        <taxon>Ecdysozoa</taxon>
        <taxon>Nematoda</taxon>
        <taxon>Chromadorea</taxon>
        <taxon>Rhabditida</taxon>
        <taxon>Tylenchina</taxon>
        <taxon>Panagrolaimomorpha</taxon>
        <taxon>Strongyloidoidea</taxon>
        <taxon>Strongyloididae</taxon>
        <taxon>Strongyloides</taxon>
    </lineage>
</organism>
<keyword evidence="6" id="KW-0482">Metalloprotease</keyword>
<dbReference type="InterPro" id="IPR035914">
    <property type="entry name" value="Sperma_CUB_dom_sf"/>
</dbReference>
<keyword evidence="7" id="KW-1015">Disulfide bond</keyword>
<evidence type="ECO:0000259" key="10">
    <source>
        <dbReference type="Pfam" id="PF01400"/>
    </source>
</evidence>
<evidence type="ECO:0000259" key="9">
    <source>
        <dbReference type="Pfam" id="PF00431"/>
    </source>
</evidence>
<feature type="chain" id="PRO_5005896079" evidence="8">
    <location>
        <begin position="17"/>
        <end position="381"/>
    </location>
</feature>
<dbReference type="InterPro" id="IPR024079">
    <property type="entry name" value="MetalloPept_cat_dom_sf"/>
</dbReference>
<keyword evidence="4" id="KW-0378">Hydrolase</keyword>
<feature type="domain" description="CUB" evidence="9">
    <location>
        <begin position="280"/>
        <end position="366"/>
    </location>
</feature>
<feature type="domain" description="Peptidase M12A" evidence="10">
    <location>
        <begin position="51"/>
        <end position="203"/>
    </location>
</feature>
<dbReference type="GO" id="GO:0006508">
    <property type="term" value="P:proteolysis"/>
    <property type="evidence" value="ECO:0007669"/>
    <property type="project" value="UniProtKB-KW"/>
</dbReference>
<evidence type="ECO:0000313" key="12">
    <source>
        <dbReference type="WBParaSite" id="SPAL_0001713700.1"/>
    </source>
</evidence>
<dbReference type="WBParaSite" id="SPAL_0001713700.1">
    <property type="protein sequence ID" value="SPAL_0001713700.1"/>
    <property type="gene ID" value="SPAL_0001713700"/>
</dbReference>
<accession>A0A0N5CH12</accession>
<evidence type="ECO:0000256" key="1">
    <source>
        <dbReference type="ARBA" id="ARBA00022536"/>
    </source>
</evidence>
<evidence type="ECO:0000256" key="5">
    <source>
        <dbReference type="ARBA" id="ARBA00022833"/>
    </source>
</evidence>
<evidence type="ECO:0000256" key="7">
    <source>
        <dbReference type="ARBA" id="ARBA00023157"/>
    </source>
</evidence>
<keyword evidence="2" id="KW-0645">Protease</keyword>